<dbReference type="InParanoid" id="A0A024G7P2"/>
<sequence>MKFSLIYLTIIGLVDGENESKPGYCKNDQACQTINKNYSCVSVQTTRAATVDVKECVPNERVGDICGGITPGMCPTFAAWAPAYTAINTVCAYVIPTAKCKKEGTPSKAGAVDCMYIEDETNQQIGVIYGCVDYDTKEGRLLFEKKSKSDKLASKIQYESFLGKACSQANSTLCAGRGTCRPDQQKSTKYYCACNVGYTGSYCQKIDSNKCTNKGQCTAGFCDLNLRECRCPAGTTGDQCALCDPKYPKPCSGNGKCTGKADSNGDNTDSDSMAMTTSNLQATTNGSARFLDGSMDGSQSKGSEFTCVCNTGWQGTHCQTSTDPAKNSAGDDGPSQASSASHSLASISAFAVMLVTLAAFH</sequence>
<reference evidence="5 6" key="1">
    <citation type="submission" date="2012-05" db="EMBL/GenBank/DDBJ databases">
        <title>Recombination and specialization in a pathogen metapopulation.</title>
        <authorList>
            <person name="Gardiner A."/>
            <person name="Kemen E."/>
            <person name="Schultz-Larsen T."/>
            <person name="MacLean D."/>
            <person name="Van Oosterhout C."/>
            <person name="Jones J.D.G."/>
        </authorList>
    </citation>
    <scope>NUCLEOTIDE SEQUENCE [LARGE SCALE GENOMIC DNA]</scope>
    <source>
        <strain evidence="5 6">Ac Nc2</strain>
    </source>
</reference>
<dbReference type="OrthoDB" id="112528at2759"/>
<dbReference type="AlphaFoldDB" id="A0A024G7P2"/>
<gene>
    <name evidence="5" type="ORF">BN9_031150</name>
</gene>
<dbReference type="SMART" id="SM00181">
    <property type="entry name" value="EGF"/>
    <property type="match status" value="3"/>
</dbReference>
<dbReference type="PANTHER" id="PTHR24044">
    <property type="entry name" value="NOTCH LIGAND FAMILY MEMBER"/>
    <property type="match status" value="1"/>
</dbReference>
<keyword evidence="3" id="KW-0732">Signal</keyword>
<keyword evidence="6" id="KW-1185">Reference proteome</keyword>
<comment type="caution">
    <text evidence="1">Lacks conserved residue(s) required for the propagation of feature annotation.</text>
</comment>
<keyword evidence="1" id="KW-1015">Disulfide bond</keyword>
<protein>
    <recommendedName>
        <fullName evidence="4">EGF-like domain-containing protein</fullName>
    </recommendedName>
</protein>
<dbReference type="PROSITE" id="PS01186">
    <property type="entry name" value="EGF_2"/>
    <property type="match status" value="1"/>
</dbReference>
<dbReference type="PROSITE" id="PS50026">
    <property type="entry name" value="EGF_3"/>
    <property type="match status" value="1"/>
</dbReference>
<accession>A0A024G7P2</accession>
<feature type="region of interest" description="Disordered" evidence="2">
    <location>
        <begin position="320"/>
        <end position="339"/>
    </location>
</feature>
<evidence type="ECO:0000256" key="1">
    <source>
        <dbReference type="PROSITE-ProRule" id="PRU00076"/>
    </source>
</evidence>
<proteinExistence type="predicted"/>
<evidence type="ECO:0000313" key="6">
    <source>
        <dbReference type="Proteomes" id="UP000053237"/>
    </source>
</evidence>
<dbReference type="SUPFAM" id="SSF57196">
    <property type="entry name" value="EGF/Laminin"/>
    <property type="match status" value="1"/>
</dbReference>
<evidence type="ECO:0000313" key="5">
    <source>
        <dbReference type="EMBL" id="CCI42331.1"/>
    </source>
</evidence>
<dbReference type="Proteomes" id="UP000053237">
    <property type="component" value="Unassembled WGS sequence"/>
</dbReference>
<name>A0A024G7P2_9STRA</name>
<feature type="chain" id="PRO_5001529512" description="EGF-like domain-containing protein" evidence="3">
    <location>
        <begin position="17"/>
        <end position="361"/>
    </location>
</feature>
<feature type="signal peptide" evidence="3">
    <location>
        <begin position="1"/>
        <end position="16"/>
    </location>
</feature>
<feature type="disulfide bond" evidence="1">
    <location>
        <begin position="194"/>
        <end position="203"/>
    </location>
</feature>
<evidence type="ECO:0000256" key="3">
    <source>
        <dbReference type="SAM" id="SignalP"/>
    </source>
</evidence>
<comment type="caution">
    <text evidence="5">The sequence shown here is derived from an EMBL/GenBank/DDBJ whole genome shotgun (WGS) entry which is preliminary data.</text>
</comment>
<dbReference type="EMBL" id="CAIX01000032">
    <property type="protein sequence ID" value="CCI42331.1"/>
    <property type="molecule type" value="Genomic_DNA"/>
</dbReference>
<dbReference type="InterPro" id="IPR000742">
    <property type="entry name" value="EGF"/>
</dbReference>
<dbReference type="PROSITE" id="PS00022">
    <property type="entry name" value="EGF_1"/>
    <property type="match status" value="2"/>
</dbReference>
<dbReference type="GO" id="GO:0005112">
    <property type="term" value="F:Notch binding"/>
    <property type="evidence" value="ECO:0007669"/>
    <property type="project" value="TreeGrafter"/>
</dbReference>
<organism evidence="5 6">
    <name type="scientific">Albugo candida</name>
    <dbReference type="NCBI Taxonomy" id="65357"/>
    <lineage>
        <taxon>Eukaryota</taxon>
        <taxon>Sar</taxon>
        <taxon>Stramenopiles</taxon>
        <taxon>Oomycota</taxon>
        <taxon>Peronosporomycetes</taxon>
        <taxon>Albuginales</taxon>
        <taxon>Albuginaceae</taxon>
        <taxon>Albugo</taxon>
    </lineage>
</organism>
<dbReference type="Pfam" id="PF00008">
    <property type="entry name" value="EGF"/>
    <property type="match status" value="1"/>
</dbReference>
<feature type="domain" description="EGF-like" evidence="4">
    <location>
        <begin position="162"/>
        <end position="204"/>
    </location>
</feature>
<keyword evidence="1" id="KW-0245">EGF-like domain</keyword>
<dbReference type="STRING" id="65357.A0A024G7P2"/>
<dbReference type="InterPro" id="IPR050906">
    <property type="entry name" value="Notch_signaling"/>
</dbReference>
<evidence type="ECO:0000259" key="4">
    <source>
        <dbReference type="PROSITE" id="PS50026"/>
    </source>
</evidence>
<dbReference type="Gene3D" id="2.10.25.10">
    <property type="entry name" value="Laminin"/>
    <property type="match status" value="2"/>
</dbReference>
<dbReference type="PANTHER" id="PTHR24044:SF420">
    <property type="entry name" value="DELTA AND NOTCH-LIKE EPIDERMAL GROWTH FACTOR-RELATED RECEPTOR ISOFORM X1"/>
    <property type="match status" value="1"/>
</dbReference>
<evidence type="ECO:0000256" key="2">
    <source>
        <dbReference type="SAM" id="MobiDB-lite"/>
    </source>
</evidence>